<name>A0A937XH12_UNCW3</name>
<keyword evidence="5" id="KW-0812">Transmembrane</keyword>
<dbReference type="InterPro" id="IPR043538">
    <property type="entry name" value="XYLT"/>
</dbReference>
<keyword evidence="8" id="KW-0735">Signal-anchor</keyword>
<keyword evidence="3" id="KW-0328">Glycosyltransferase</keyword>
<evidence type="ECO:0000313" key="15">
    <source>
        <dbReference type="EMBL" id="MBM3332962.1"/>
    </source>
</evidence>
<keyword evidence="9" id="KW-1133">Transmembrane helix</keyword>
<feature type="non-terminal residue" evidence="15">
    <location>
        <position position="1"/>
    </location>
</feature>
<evidence type="ECO:0000313" key="16">
    <source>
        <dbReference type="Proteomes" id="UP000779900"/>
    </source>
</evidence>
<evidence type="ECO:0000256" key="1">
    <source>
        <dbReference type="ARBA" id="ARBA00004323"/>
    </source>
</evidence>
<evidence type="ECO:0000256" key="12">
    <source>
        <dbReference type="ARBA" id="ARBA00023157"/>
    </source>
</evidence>
<keyword evidence="13" id="KW-0325">Glycoprotein</keyword>
<evidence type="ECO:0000256" key="8">
    <source>
        <dbReference type="ARBA" id="ARBA00022968"/>
    </source>
</evidence>
<keyword evidence="10" id="KW-0333">Golgi apparatus</keyword>
<dbReference type="GO" id="GO:0015012">
    <property type="term" value="P:heparan sulfate proteoglycan biosynthetic process"/>
    <property type="evidence" value="ECO:0007669"/>
    <property type="project" value="TreeGrafter"/>
</dbReference>
<keyword evidence="7" id="KW-0256">Endoplasmic reticulum</keyword>
<evidence type="ECO:0000256" key="9">
    <source>
        <dbReference type="ARBA" id="ARBA00022989"/>
    </source>
</evidence>
<evidence type="ECO:0000256" key="14">
    <source>
        <dbReference type="ARBA" id="ARBA00042865"/>
    </source>
</evidence>
<keyword evidence="11" id="KW-0472">Membrane</keyword>
<keyword evidence="12" id="KW-1015">Disulfide bond</keyword>
<evidence type="ECO:0000256" key="4">
    <source>
        <dbReference type="ARBA" id="ARBA00022679"/>
    </source>
</evidence>
<comment type="subcellular location">
    <subcellularLocation>
        <location evidence="2">Endoplasmic reticulum membrane</location>
        <topology evidence="2">Single-pass type II membrane protein</topology>
    </subcellularLocation>
    <subcellularLocation>
        <location evidence="1">Golgi apparatus membrane</location>
        <topology evidence="1">Single-pass type II membrane protein</topology>
    </subcellularLocation>
</comment>
<sequence length="203" mass="23762">EIHAFFQRNGSREFVQFGRDWDINRVARYYLFSNALRRRGLAGAAGRIANECLLAVQNRLHYSRLARRAESVKKGSQWFSITHALARFVLANKTKIDFFRHSAAPDEHFLQTLVFNSPFYERLYSWTEEDPRANMLLVDWQRSERRGSPHVFRESDFESLVASDMLFARKFDENVDRAIIDRVFEAVCERQRRPRPGSATGGK</sequence>
<evidence type="ECO:0000256" key="6">
    <source>
        <dbReference type="ARBA" id="ARBA00022723"/>
    </source>
</evidence>
<proteinExistence type="predicted"/>
<dbReference type="EMBL" id="VGIR01000188">
    <property type="protein sequence ID" value="MBM3332962.1"/>
    <property type="molecule type" value="Genomic_DNA"/>
</dbReference>
<keyword evidence="4" id="KW-0808">Transferase</keyword>
<dbReference type="GO" id="GO:0046872">
    <property type="term" value="F:metal ion binding"/>
    <property type="evidence" value="ECO:0007669"/>
    <property type="project" value="UniProtKB-KW"/>
</dbReference>
<dbReference type="PANTHER" id="PTHR46025:SF3">
    <property type="entry name" value="XYLOSYLTRANSFERASE OXT"/>
    <property type="match status" value="1"/>
</dbReference>
<dbReference type="GO" id="GO:0050650">
    <property type="term" value="P:chondroitin sulfate proteoglycan biosynthetic process"/>
    <property type="evidence" value="ECO:0007669"/>
    <property type="project" value="TreeGrafter"/>
</dbReference>
<reference evidence="15" key="1">
    <citation type="submission" date="2019-03" db="EMBL/GenBank/DDBJ databases">
        <title>Lake Tanganyika Metagenome-Assembled Genomes (MAGs).</title>
        <authorList>
            <person name="Tran P."/>
        </authorList>
    </citation>
    <scope>NUCLEOTIDE SEQUENCE</scope>
    <source>
        <strain evidence="15">K_DeepCast_150m_m2_040</strain>
    </source>
</reference>
<dbReference type="GO" id="GO:0016020">
    <property type="term" value="C:membrane"/>
    <property type="evidence" value="ECO:0007669"/>
    <property type="project" value="InterPro"/>
</dbReference>
<organism evidence="15 16">
    <name type="scientific">candidate division WOR-3 bacterium</name>
    <dbReference type="NCBI Taxonomy" id="2052148"/>
    <lineage>
        <taxon>Bacteria</taxon>
        <taxon>Bacteria division WOR-3</taxon>
    </lineage>
</organism>
<evidence type="ECO:0000256" key="3">
    <source>
        <dbReference type="ARBA" id="ARBA00022676"/>
    </source>
</evidence>
<dbReference type="GO" id="GO:0030158">
    <property type="term" value="F:protein xylosyltransferase activity"/>
    <property type="evidence" value="ECO:0007669"/>
    <property type="project" value="InterPro"/>
</dbReference>
<evidence type="ECO:0000256" key="2">
    <source>
        <dbReference type="ARBA" id="ARBA00004648"/>
    </source>
</evidence>
<dbReference type="InterPro" id="IPR003406">
    <property type="entry name" value="Glyco_trans_14"/>
</dbReference>
<dbReference type="PANTHER" id="PTHR46025">
    <property type="entry name" value="XYLOSYLTRANSFERASE OXT"/>
    <property type="match status" value="1"/>
</dbReference>
<protein>
    <recommendedName>
        <fullName evidence="14">Peptide O-xylosyltransferase</fullName>
    </recommendedName>
</protein>
<evidence type="ECO:0000256" key="7">
    <source>
        <dbReference type="ARBA" id="ARBA00022824"/>
    </source>
</evidence>
<accession>A0A937XH12</accession>
<dbReference type="Proteomes" id="UP000779900">
    <property type="component" value="Unassembled WGS sequence"/>
</dbReference>
<dbReference type="Pfam" id="PF02485">
    <property type="entry name" value="Branch"/>
    <property type="match status" value="1"/>
</dbReference>
<evidence type="ECO:0000256" key="13">
    <source>
        <dbReference type="ARBA" id="ARBA00023180"/>
    </source>
</evidence>
<evidence type="ECO:0000256" key="10">
    <source>
        <dbReference type="ARBA" id="ARBA00023034"/>
    </source>
</evidence>
<gene>
    <name evidence="15" type="ORF">FJY68_14140</name>
</gene>
<comment type="caution">
    <text evidence="15">The sequence shown here is derived from an EMBL/GenBank/DDBJ whole genome shotgun (WGS) entry which is preliminary data.</text>
</comment>
<dbReference type="AlphaFoldDB" id="A0A937XH12"/>
<evidence type="ECO:0000256" key="5">
    <source>
        <dbReference type="ARBA" id="ARBA00022692"/>
    </source>
</evidence>
<keyword evidence="6" id="KW-0479">Metal-binding</keyword>
<evidence type="ECO:0000256" key="11">
    <source>
        <dbReference type="ARBA" id="ARBA00023136"/>
    </source>
</evidence>